<dbReference type="FunFam" id="1.10.10.60:FF:000007">
    <property type="entry name" value="Two-component response regulator"/>
    <property type="match status" value="1"/>
</dbReference>
<evidence type="ECO:0000256" key="10">
    <source>
        <dbReference type="ARBA" id="ARBA00023242"/>
    </source>
</evidence>
<dbReference type="GO" id="GO:0009736">
    <property type="term" value="P:cytokinin-activated signaling pathway"/>
    <property type="evidence" value="ECO:0007669"/>
    <property type="project" value="UniProtKB-KW"/>
</dbReference>
<evidence type="ECO:0000256" key="6">
    <source>
        <dbReference type="ARBA" id="ARBA00023015"/>
    </source>
</evidence>
<dbReference type="InterPro" id="IPR017053">
    <property type="entry name" value="Response_reg_B-typ_pln"/>
</dbReference>
<sequence>MMAVEDRLVGEDVTEEGFPVGMRVLAVDDDQTSLKVLEKHLLTCKYNVTTTTKSVEALELLREKRSMFDLIISDVNMPEMDGFKLLEQVGLEMDLPFIMLSGHDDRERVMKGVMKGACDYLVKPIRLEELKNIWQHVVRKKIESKDQNQGIISDGVSGQDTSSENIPKKNKTHGRKRKEQSEEEEADTDEENDEEHSTRKKPRFVWDNELHKKFVSIVNLLGLDKAYPKKIRDLMNVEGLTRENVASHLQKYRLSLKRPSKQAKVDAALDPLQQKGSVRGYGDFCTLPGSRRILSSTLPTYASSGMFCRLNAPSSLNFRRMSPSAPVPPLQSQNILSFKQPMFSASESLSFSQGVRTSAEINQFQRNIYPLGNKNLNPIDYTSAFTVSSGFQDIRDTVNNANSSLSCISSNNLSTHNSGAFVNHSSVGGAYVEPKSFNPATYGSSNFASNPSPLSEDFNNDQISGNSLNFASPSSHFRKSPVDFSSTLAVPSEEAMQCQDGLLGNVVKASCYTTQQQNVSSSFNNTLDSLASYNEDTSSMVQSVPQTNSQLMTQMPQVEKFYSDARVTEPRGDCFFEQLLALDGLIENSCVSLDDTISEAVKQSPSD</sequence>
<reference evidence="15" key="1">
    <citation type="journal article" date="2018" name="Nat. Plants">
        <title>Whole-genome landscape of Medicago truncatula symbiotic genes.</title>
        <authorList>
            <person name="Pecrix Y."/>
            <person name="Gamas P."/>
            <person name="Carrere S."/>
        </authorList>
    </citation>
    <scope>NUCLEOTIDE SEQUENCE</scope>
    <source>
        <tissue evidence="15">Leaves</tissue>
    </source>
</reference>
<dbReference type="SUPFAM" id="SSF52172">
    <property type="entry name" value="CheY-like"/>
    <property type="match status" value="1"/>
</dbReference>
<comment type="subcellular location">
    <subcellularLocation>
        <location evidence="1 11">Nucleus</location>
    </subcellularLocation>
</comment>
<dbReference type="NCBIfam" id="TIGR01557">
    <property type="entry name" value="myb_SHAQKYF"/>
    <property type="match status" value="1"/>
</dbReference>
<evidence type="ECO:0000256" key="12">
    <source>
        <dbReference type="PROSITE-ProRule" id="PRU00169"/>
    </source>
</evidence>
<dbReference type="Pfam" id="PF00072">
    <property type="entry name" value="Response_reg"/>
    <property type="match status" value="1"/>
</dbReference>
<dbReference type="PANTHER" id="PTHR43874:SF205">
    <property type="entry name" value="TWO-COMPONENT RESPONSE REGULATOR ORR23"/>
    <property type="match status" value="1"/>
</dbReference>
<dbReference type="Gramene" id="rna27809">
    <property type="protein sequence ID" value="RHN64928.1"/>
    <property type="gene ID" value="gene27809"/>
</dbReference>
<dbReference type="Pfam" id="PF00249">
    <property type="entry name" value="Myb_DNA-binding"/>
    <property type="match status" value="1"/>
</dbReference>
<evidence type="ECO:0000256" key="9">
    <source>
        <dbReference type="ARBA" id="ARBA00023163"/>
    </source>
</evidence>
<dbReference type="GO" id="GO:0000160">
    <property type="term" value="P:phosphorelay signal transduction system"/>
    <property type="evidence" value="ECO:0007669"/>
    <property type="project" value="UniProtKB-KW"/>
</dbReference>
<dbReference type="InterPro" id="IPR045279">
    <property type="entry name" value="ARR-like"/>
</dbReference>
<dbReference type="PROSITE" id="PS50110">
    <property type="entry name" value="RESPONSE_REGULATORY"/>
    <property type="match status" value="1"/>
</dbReference>
<dbReference type="PANTHER" id="PTHR43874">
    <property type="entry name" value="TWO-COMPONENT RESPONSE REGULATOR"/>
    <property type="match status" value="1"/>
</dbReference>
<keyword evidence="9 11" id="KW-0804">Transcription</keyword>
<evidence type="ECO:0000256" key="1">
    <source>
        <dbReference type="ARBA" id="ARBA00004123"/>
    </source>
</evidence>
<evidence type="ECO:0000256" key="4">
    <source>
        <dbReference type="ARBA" id="ARBA00022864"/>
    </source>
</evidence>
<dbReference type="PIRSF" id="PIRSF036392">
    <property type="entry name" value="RR_ARR_type-B"/>
    <property type="match status" value="1"/>
</dbReference>
<evidence type="ECO:0000313" key="15">
    <source>
        <dbReference type="EMBL" id="RHN64928.1"/>
    </source>
</evidence>
<dbReference type="SUPFAM" id="SSF46689">
    <property type="entry name" value="Homeodomain-like"/>
    <property type="match status" value="1"/>
</dbReference>
<evidence type="ECO:0000259" key="14">
    <source>
        <dbReference type="PROSITE" id="PS50110"/>
    </source>
</evidence>
<evidence type="ECO:0000256" key="2">
    <source>
        <dbReference type="ARBA" id="ARBA00006015"/>
    </source>
</evidence>
<dbReference type="GO" id="GO:0003700">
    <property type="term" value="F:DNA-binding transcription factor activity"/>
    <property type="evidence" value="ECO:0007669"/>
    <property type="project" value="UniProtKB-UniRule"/>
</dbReference>
<keyword evidence="7 11" id="KW-0238">DNA-binding</keyword>
<keyword evidence="10 11" id="KW-0539">Nucleus</keyword>
<organism evidence="15">
    <name type="scientific">Medicago truncatula</name>
    <name type="common">Barrel medic</name>
    <name type="synonym">Medicago tribuloides</name>
    <dbReference type="NCBI Taxonomy" id="3880"/>
    <lineage>
        <taxon>Eukaryota</taxon>
        <taxon>Viridiplantae</taxon>
        <taxon>Streptophyta</taxon>
        <taxon>Embryophyta</taxon>
        <taxon>Tracheophyta</taxon>
        <taxon>Spermatophyta</taxon>
        <taxon>Magnoliopsida</taxon>
        <taxon>eudicotyledons</taxon>
        <taxon>Gunneridae</taxon>
        <taxon>Pentapetalae</taxon>
        <taxon>rosids</taxon>
        <taxon>fabids</taxon>
        <taxon>Fabales</taxon>
        <taxon>Fabaceae</taxon>
        <taxon>Papilionoideae</taxon>
        <taxon>50 kb inversion clade</taxon>
        <taxon>NPAAA clade</taxon>
        <taxon>Hologalegina</taxon>
        <taxon>IRL clade</taxon>
        <taxon>Trifolieae</taxon>
        <taxon>Medicago</taxon>
    </lineage>
</organism>
<dbReference type="InterPro" id="IPR011006">
    <property type="entry name" value="CheY-like_superfamily"/>
</dbReference>
<evidence type="ECO:0000256" key="13">
    <source>
        <dbReference type="SAM" id="MobiDB-lite"/>
    </source>
</evidence>
<evidence type="ECO:0000256" key="8">
    <source>
        <dbReference type="ARBA" id="ARBA00023159"/>
    </source>
</evidence>
<comment type="caution">
    <text evidence="15">The sequence shown here is derived from an EMBL/GenBank/DDBJ whole genome shotgun (WGS) entry which is preliminary data.</text>
</comment>
<dbReference type="Gene3D" id="3.40.50.2300">
    <property type="match status" value="1"/>
</dbReference>
<feature type="region of interest" description="Disordered" evidence="13">
    <location>
        <begin position="148"/>
        <end position="200"/>
    </location>
</feature>
<keyword evidence="5 11" id="KW-0902">Two-component regulatory system</keyword>
<keyword evidence="6 11" id="KW-0805">Transcription regulation</keyword>
<accession>A0A396IJC7</accession>
<dbReference type="Proteomes" id="UP000265566">
    <property type="component" value="Chromosome 4"/>
</dbReference>
<dbReference type="Gene3D" id="1.10.10.60">
    <property type="entry name" value="Homeodomain-like"/>
    <property type="match status" value="1"/>
</dbReference>
<name>A0A396IJC7_MEDTR</name>
<dbReference type="InterPro" id="IPR006447">
    <property type="entry name" value="Myb_dom_plants"/>
</dbReference>
<dbReference type="InterPro" id="IPR001789">
    <property type="entry name" value="Sig_transdc_resp-reg_receiver"/>
</dbReference>
<keyword evidence="4" id="KW-0932">Cytokinin signaling pathway</keyword>
<comment type="function">
    <text evidence="11">Transcriptional activator that binds specific DNA sequence.</text>
</comment>
<dbReference type="InterPro" id="IPR009057">
    <property type="entry name" value="Homeodomain-like_sf"/>
</dbReference>
<keyword evidence="3 12" id="KW-0597">Phosphoprotein</keyword>
<gene>
    <name evidence="15" type="ORF">MtrunA17_Chr4g0074411</name>
</gene>
<dbReference type="GO" id="GO:0003677">
    <property type="term" value="F:DNA binding"/>
    <property type="evidence" value="ECO:0007669"/>
    <property type="project" value="UniProtKB-KW"/>
</dbReference>
<feature type="modified residue" description="4-aspartylphosphate" evidence="12">
    <location>
        <position position="74"/>
    </location>
</feature>
<feature type="compositionally biased region" description="Basic residues" evidence="13">
    <location>
        <begin position="168"/>
        <end position="178"/>
    </location>
</feature>
<feature type="domain" description="Response regulatory" evidence="14">
    <location>
        <begin position="23"/>
        <end position="138"/>
    </location>
</feature>
<dbReference type="InterPro" id="IPR001005">
    <property type="entry name" value="SANT/Myb"/>
</dbReference>
<dbReference type="SMART" id="SM00448">
    <property type="entry name" value="REC"/>
    <property type="match status" value="1"/>
</dbReference>
<dbReference type="GO" id="GO:0005634">
    <property type="term" value="C:nucleus"/>
    <property type="evidence" value="ECO:0007669"/>
    <property type="project" value="UniProtKB-SubCell"/>
</dbReference>
<feature type="compositionally biased region" description="Polar residues" evidence="13">
    <location>
        <begin position="148"/>
        <end position="165"/>
    </location>
</feature>
<feature type="compositionally biased region" description="Acidic residues" evidence="13">
    <location>
        <begin position="181"/>
        <end position="194"/>
    </location>
</feature>
<evidence type="ECO:0000256" key="5">
    <source>
        <dbReference type="ARBA" id="ARBA00023012"/>
    </source>
</evidence>
<proteinExistence type="inferred from homology"/>
<protein>
    <recommendedName>
        <fullName evidence="11">Two-component response regulator</fullName>
    </recommendedName>
</protein>
<evidence type="ECO:0000256" key="7">
    <source>
        <dbReference type="ARBA" id="ARBA00023125"/>
    </source>
</evidence>
<keyword evidence="8 11" id="KW-0010">Activator</keyword>
<dbReference type="AlphaFoldDB" id="A0A396IJC7"/>
<dbReference type="CDD" id="cd17584">
    <property type="entry name" value="REC_typeB_ARR-like"/>
    <property type="match status" value="1"/>
</dbReference>
<comment type="similarity">
    <text evidence="2">Belongs to the ARR family. Type-B subfamily.</text>
</comment>
<evidence type="ECO:0000256" key="11">
    <source>
        <dbReference type="PIRNR" id="PIRNR036392"/>
    </source>
</evidence>
<evidence type="ECO:0000256" key="3">
    <source>
        <dbReference type="ARBA" id="ARBA00022553"/>
    </source>
</evidence>
<dbReference type="EMBL" id="PSQE01000004">
    <property type="protein sequence ID" value="RHN64928.1"/>
    <property type="molecule type" value="Genomic_DNA"/>
</dbReference>